<protein>
    <recommendedName>
        <fullName evidence="5">4-amino-4-deoxy-L-arabinose transferase</fullName>
    </recommendedName>
</protein>
<dbReference type="STRING" id="407234.SAMN05421795_101632"/>
<feature type="transmembrane region" description="Helical" evidence="2">
    <location>
        <begin position="91"/>
        <end position="112"/>
    </location>
</feature>
<accession>A0A1N7K602</accession>
<feature type="transmembrane region" description="Helical" evidence="2">
    <location>
        <begin position="150"/>
        <end position="169"/>
    </location>
</feature>
<evidence type="ECO:0000256" key="2">
    <source>
        <dbReference type="SAM" id="Phobius"/>
    </source>
</evidence>
<feature type="compositionally biased region" description="Low complexity" evidence="1">
    <location>
        <begin position="14"/>
        <end position="26"/>
    </location>
</feature>
<dbReference type="OrthoDB" id="104925at2"/>
<sequence length="560" mass="56243">MHGPLHAHPGHPGGAAAAAHDLARPGGPHPAGAPAPPSLIGAGLIGAGLTGAGLGFLGLQIWAFVLAGGVFEYPLDDVYIHMAMAEGIARGSYGVTPGTLVAASSSALYPLLLAPLSGQIWAPLALNALAVLGAGALWGAAVARAGLGRAGVWVAGLGALALNIPGVGFTGMENSLHAVAALALVLALWRFAESGRIGGALVAAAVIAPLLRLEGLALSLLAAGMLALCGRARAGGLLALAVLAPVAGFAALLMALGLPPLPGSVLAKLTLTGPEAAGGIAHLARGLALNLATPAGRLMAWLSGALLLGGALLWRQGDARRAAVAGVLALAGLAHLAAGQIGWMHRYEHYAIVAQMAGLALLAGALRGTPARVGRVALPVFLGLAALAFWPKLVTTYVWGPRAIHLQQAQTARLVQAHWRAPVAVNDLGRVAWGNPAPVLDLYGLGAPDALALRMQPGGPPAGWAGDLARAHGVGLVAIYDAWFGADLGPGWVRLGDLRMIQPRGALGAYEVAFHATPEAAARARAALAEWAADLPRDAVFVPEGQGAGQGTFPQAEAGR</sequence>
<feature type="transmembrane region" description="Helical" evidence="2">
    <location>
        <begin position="44"/>
        <end position="71"/>
    </location>
</feature>
<dbReference type="Proteomes" id="UP000186098">
    <property type="component" value="Unassembled WGS sequence"/>
</dbReference>
<proteinExistence type="predicted"/>
<keyword evidence="4" id="KW-1185">Reference proteome</keyword>
<feature type="region of interest" description="Disordered" evidence="1">
    <location>
        <begin position="1"/>
        <end position="31"/>
    </location>
</feature>
<dbReference type="RefSeq" id="WP_076363423.1">
    <property type="nucleotide sequence ID" value="NZ_FTOM01000001.1"/>
</dbReference>
<evidence type="ECO:0000256" key="1">
    <source>
        <dbReference type="SAM" id="MobiDB-lite"/>
    </source>
</evidence>
<feature type="transmembrane region" description="Helical" evidence="2">
    <location>
        <begin position="124"/>
        <end position="144"/>
    </location>
</feature>
<feature type="transmembrane region" description="Helical" evidence="2">
    <location>
        <begin position="349"/>
        <end position="366"/>
    </location>
</feature>
<keyword evidence="2" id="KW-1133">Transmembrane helix</keyword>
<organism evidence="3 4">
    <name type="scientific">Phaeovulum vinaykumarii</name>
    <dbReference type="NCBI Taxonomy" id="407234"/>
    <lineage>
        <taxon>Bacteria</taxon>
        <taxon>Pseudomonadati</taxon>
        <taxon>Pseudomonadota</taxon>
        <taxon>Alphaproteobacteria</taxon>
        <taxon>Rhodobacterales</taxon>
        <taxon>Paracoccaceae</taxon>
        <taxon>Phaeovulum</taxon>
    </lineage>
</organism>
<gene>
    <name evidence="3" type="ORF">SAMN05421795_101632</name>
</gene>
<feature type="transmembrane region" description="Helical" evidence="2">
    <location>
        <begin position="235"/>
        <end position="258"/>
    </location>
</feature>
<dbReference type="AlphaFoldDB" id="A0A1N7K602"/>
<reference evidence="4" key="1">
    <citation type="submission" date="2017-01" db="EMBL/GenBank/DDBJ databases">
        <authorList>
            <person name="Varghese N."/>
            <person name="Submissions S."/>
        </authorList>
    </citation>
    <scope>NUCLEOTIDE SEQUENCE [LARGE SCALE GENOMIC DNA]</scope>
    <source>
        <strain evidence="4">DSM 18714</strain>
    </source>
</reference>
<feature type="transmembrane region" description="Helical" evidence="2">
    <location>
        <begin position="378"/>
        <end position="400"/>
    </location>
</feature>
<name>A0A1N7K602_9RHOB</name>
<feature type="transmembrane region" description="Helical" evidence="2">
    <location>
        <begin position="322"/>
        <end position="343"/>
    </location>
</feature>
<evidence type="ECO:0000313" key="4">
    <source>
        <dbReference type="Proteomes" id="UP000186098"/>
    </source>
</evidence>
<evidence type="ECO:0008006" key="5">
    <source>
        <dbReference type="Google" id="ProtNLM"/>
    </source>
</evidence>
<feature type="transmembrane region" description="Helical" evidence="2">
    <location>
        <begin position="198"/>
        <end position="223"/>
    </location>
</feature>
<keyword evidence="2" id="KW-0812">Transmembrane</keyword>
<feature type="transmembrane region" description="Helical" evidence="2">
    <location>
        <begin position="298"/>
        <end position="315"/>
    </location>
</feature>
<evidence type="ECO:0000313" key="3">
    <source>
        <dbReference type="EMBL" id="SIS56864.1"/>
    </source>
</evidence>
<dbReference type="EMBL" id="FTOM01000001">
    <property type="protein sequence ID" value="SIS56864.1"/>
    <property type="molecule type" value="Genomic_DNA"/>
</dbReference>
<keyword evidence="2" id="KW-0472">Membrane</keyword>